<comment type="function">
    <text evidence="1">Golgi membrane protein involved in vesicular trafficking and spindle migration.</text>
</comment>
<feature type="transmembrane region" description="Helical" evidence="10">
    <location>
        <begin position="45"/>
        <end position="62"/>
    </location>
</feature>
<feature type="transmembrane region" description="Helical" evidence="10">
    <location>
        <begin position="105"/>
        <end position="127"/>
    </location>
</feature>
<dbReference type="PANTHER" id="PTHR47549:SF2">
    <property type="entry name" value="GOLGI APPARATUS MEMBRANE PROTEIN TVP38"/>
    <property type="match status" value="1"/>
</dbReference>
<dbReference type="EMBL" id="KQ086038">
    <property type="protein sequence ID" value="KLO10015.1"/>
    <property type="molecule type" value="Genomic_DNA"/>
</dbReference>
<dbReference type="InterPro" id="IPR051076">
    <property type="entry name" value="Golgi_membrane_TVP38/TMEM64"/>
</dbReference>
<keyword evidence="6 10" id="KW-0812">Transmembrane</keyword>
<evidence type="ECO:0000313" key="12">
    <source>
        <dbReference type="EMBL" id="KLO10015.1"/>
    </source>
</evidence>
<evidence type="ECO:0000256" key="5">
    <source>
        <dbReference type="ARBA" id="ARBA00020673"/>
    </source>
</evidence>
<dbReference type="Pfam" id="PF09335">
    <property type="entry name" value="VTT_dom"/>
    <property type="match status" value="1"/>
</dbReference>
<organism evidence="12 13">
    <name type="scientific">Schizopora paradoxa</name>
    <dbReference type="NCBI Taxonomy" id="27342"/>
    <lineage>
        <taxon>Eukaryota</taxon>
        <taxon>Fungi</taxon>
        <taxon>Dikarya</taxon>
        <taxon>Basidiomycota</taxon>
        <taxon>Agaricomycotina</taxon>
        <taxon>Agaricomycetes</taxon>
        <taxon>Hymenochaetales</taxon>
        <taxon>Schizoporaceae</taxon>
        <taxon>Schizopora</taxon>
    </lineage>
</organism>
<comment type="subcellular location">
    <subcellularLocation>
        <location evidence="2">Golgi apparatus membrane</location>
        <topology evidence="2">Multi-pass membrane protein</topology>
    </subcellularLocation>
</comment>
<evidence type="ECO:0000256" key="4">
    <source>
        <dbReference type="ARBA" id="ARBA00013533"/>
    </source>
</evidence>
<feature type="transmembrane region" description="Helical" evidence="10">
    <location>
        <begin position="233"/>
        <end position="253"/>
    </location>
</feature>
<feature type="transmembrane region" description="Helical" evidence="10">
    <location>
        <begin position="82"/>
        <end position="100"/>
    </location>
</feature>
<evidence type="ECO:0000256" key="2">
    <source>
        <dbReference type="ARBA" id="ARBA00004653"/>
    </source>
</evidence>
<evidence type="ECO:0000256" key="10">
    <source>
        <dbReference type="SAM" id="Phobius"/>
    </source>
</evidence>
<dbReference type="AlphaFoldDB" id="A0A0H2RDU2"/>
<dbReference type="InterPro" id="IPR032816">
    <property type="entry name" value="VTT_dom"/>
</dbReference>
<evidence type="ECO:0000256" key="7">
    <source>
        <dbReference type="ARBA" id="ARBA00022989"/>
    </source>
</evidence>
<keyword evidence="7 10" id="KW-1133">Transmembrane helix</keyword>
<keyword evidence="9 10" id="KW-0472">Membrane</keyword>
<evidence type="ECO:0000256" key="1">
    <source>
        <dbReference type="ARBA" id="ARBA00002978"/>
    </source>
</evidence>
<evidence type="ECO:0000256" key="3">
    <source>
        <dbReference type="ARBA" id="ARBA00008640"/>
    </source>
</evidence>
<sequence>MISPPRIMRTPSPTPSEVVALNQKGLINVRTTFARSSRGKKICGYSHRLAIFLTIAIVLAVLHDKIVNWIQPTANTIHGWKAGWLIPVGILCVMSFPPFIGHEIIVIVVGIVWGLWIGFAITAAGTLTGEIANYFVFNTFCRARGGRYERTGINYACLARLVRDGGLKVAVIARYSFIPQHFTTVVFATCGLKFWIFLLSAIISLPRHFVTVVIGVTLGDEAKHGSNRTKEKIITYVVLAVTIVVSILALRYINKLADGVRADVIYQRRKHR</sequence>
<evidence type="ECO:0000313" key="13">
    <source>
        <dbReference type="Proteomes" id="UP000053477"/>
    </source>
</evidence>
<evidence type="ECO:0000256" key="9">
    <source>
        <dbReference type="ARBA" id="ARBA00023136"/>
    </source>
</evidence>
<evidence type="ECO:0000256" key="8">
    <source>
        <dbReference type="ARBA" id="ARBA00023034"/>
    </source>
</evidence>
<feature type="domain" description="VTT" evidence="11">
    <location>
        <begin position="102"/>
        <end position="215"/>
    </location>
</feature>
<dbReference type="GO" id="GO:0000139">
    <property type="term" value="C:Golgi membrane"/>
    <property type="evidence" value="ECO:0007669"/>
    <property type="project" value="UniProtKB-SubCell"/>
</dbReference>
<keyword evidence="8" id="KW-0333">Golgi apparatus</keyword>
<dbReference type="PANTHER" id="PTHR47549">
    <property type="entry name" value="GOLGI APPARATUS MEMBRANE PROTEIN TVP38-RELATED"/>
    <property type="match status" value="1"/>
</dbReference>
<reference evidence="12 13" key="1">
    <citation type="submission" date="2015-04" db="EMBL/GenBank/DDBJ databases">
        <title>Complete genome sequence of Schizopora paradoxa KUC8140, a cosmopolitan wood degrader in East Asia.</title>
        <authorList>
            <consortium name="DOE Joint Genome Institute"/>
            <person name="Min B."/>
            <person name="Park H."/>
            <person name="Jang Y."/>
            <person name="Kim J.-J."/>
            <person name="Kim K.H."/>
            <person name="Pangilinan J."/>
            <person name="Lipzen A."/>
            <person name="Riley R."/>
            <person name="Grigoriev I.V."/>
            <person name="Spatafora J.W."/>
            <person name="Choi I.-G."/>
        </authorList>
    </citation>
    <scope>NUCLEOTIDE SEQUENCE [LARGE SCALE GENOMIC DNA]</scope>
    <source>
        <strain evidence="12 13">KUC8140</strain>
    </source>
</reference>
<dbReference type="Proteomes" id="UP000053477">
    <property type="component" value="Unassembled WGS sequence"/>
</dbReference>
<accession>A0A0H2RDU2</accession>
<keyword evidence="13" id="KW-1185">Reference proteome</keyword>
<dbReference type="FunCoup" id="A0A0H2RDU2">
    <property type="interactions" value="27"/>
</dbReference>
<dbReference type="STRING" id="27342.A0A0H2RDU2"/>
<dbReference type="InParanoid" id="A0A0H2RDU2"/>
<proteinExistence type="inferred from homology"/>
<dbReference type="OrthoDB" id="166803at2759"/>
<evidence type="ECO:0000256" key="6">
    <source>
        <dbReference type="ARBA" id="ARBA00022692"/>
    </source>
</evidence>
<name>A0A0H2RDU2_9AGAM</name>
<evidence type="ECO:0000259" key="11">
    <source>
        <dbReference type="Pfam" id="PF09335"/>
    </source>
</evidence>
<comment type="similarity">
    <text evidence="3">Belongs to the TVP38/TMEM64 family.</text>
</comment>
<protein>
    <recommendedName>
        <fullName evidence="4">Golgi apparatus membrane protein TVP38</fullName>
    </recommendedName>
    <alternativeName>
        <fullName evidence="5">Golgi apparatus membrane protein tvp38</fullName>
    </alternativeName>
</protein>
<gene>
    <name evidence="12" type="ORF">SCHPADRAFT_833128</name>
</gene>